<accession>A0A7X6DQ50</accession>
<comment type="caution">
    <text evidence="1">The sequence shown here is derived from an EMBL/GenBank/DDBJ whole genome shotgun (WGS) entry which is preliminary data.</text>
</comment>
<protein>
    <submittedName>
        <fullName evidence="1">Uncharacterized protein</fullName>
    </submittedName>
</protein>
<evidence type="ECO:0000313" key="2">
    <source>
        <dbReference type="Proteomes" id="UP000534783"/>
    </source>
</evidence>
<dbReference type="RefSeq" id="WP_168059711.1">
    <property type="nucleotide sequence ID" value="NZ_VTOW01000002.1"/>
</dbReference>
<keyword evidence="2" id="KW-1185">Reference proteome</keyword>
<dbReference type="Proteomes" id="UP000534783">
    <property type="component" value="Unassembled WGS sequence"/>
</dbReference>
<gene>
    <name evidence="1" type="ORF">MNODULE_10920</name>
</gene>
<dbReference type="EMBL" id="VTOW01000002">
    <property type="protein sequence ID" value="NKE71249.1"/>
    <property type="molecule type" value="Genomic_DNA"/>
</dbReference>
<organism evidence="1 2">
    <name type="scientific">Candidatus Manganitrophus noduliformans</name>
    <dbReference type="NCBI Taxonomy" id="2606439"/>
    <lineage>
        <taxon>Bacteria</taxon>
        <taxon>Pseudomonadati</taxon>
        <taxon>Nitrospirota</taxon>
        <taxon>Nitrospiria</taxon>
        <taxon>Candidatus Troglogloeales</taxon>
        <taxon>Candidatus Manganitrophaceae</taxon>
        <taxon>Candidatus Manganitrophus</taxon>
    </lineage>
</organism>
<name>A0A7X6DQ50_9BACT</name>
<reference evidence="1 2" key="1">
    <citation type="journal article" date="2020" name="Nature">
        <title>Bacterial chemolithoautotrophy via manganese oxidation.</title>
        <authorList>
            <person name="Yu H."/>
            <person name="Leadbetter J.R."/>
        </authorList>
    </citation>
    <scope>NUCLEOTIDE SEQUENCE [LARGE SCALE GENOMIC DNA]</scope>
    <source>
        <strain evidence="1 2">Mn-1</strain>
    </source>
</reference>
<sequence>MEQNESANSEWAKPHTPDQRAEILTQYRLLGENLYDELESAECALLTPFLLGWSSETRSAFDDLKGSHSSIEEMEVKMKRFTDLLGKDAFARGYLAARMGIIPSQ</sequence>
<evidence type="ECO:0000313" key="1">
    <source>
        <dbReference type="EMBL" id="NKE71249.1"/>
    </source>
</evidence>
<dbReference type="AlphaFoldDB" id="A0A7X6DQ50"/>
<proteinExistence type="predicted"/>